<sequence length="31" mass="3575">MQVPVHPLIKNNVERQARLAGARNPRDEDHL</sequence>
<feature type="non-terminal residue" evidence="2">
    <location>
        <position position="31"/>
    </location>
</feature>
<dbReference type="EMBL" id="BARS01017520">
    <property type="protein sequence ID" value="GAF86035.1"/>
    <property type="molecule type" value="Genomic_DNA"/>
</dbReference>
<reference evidence="2" key="1">
    <citation type="journal article" date="2014" name="Front. Microbiol.">
        <title>High frequency of phylogenetically diverse reductive dehalogenase-homologous genes in deep subseafloor sedimentary metagenomes.</title>
        <authorList>
            <person name="Kawai M."/>
            <person name="Futagami T."/>
            <person name="Toyoda A."/>
            <person name="Takaki Y."/>
            <person name="Nishi S."/>
            <person name="Hori S."/>
            <person name="Arai W."/>
            <person name="Tsubouchi T."/>
            <person name="Morono Y."/>
            <person name="Uchiyama I."/>
            <person name="Ito T."/>
            <person name="Fujiyama A."/>
            <person name="Inagaki F."/>
            <person name="Takami H."/>
        </authorList>
    </citation>
    <scope>NUCLEOTIDE SEQUENCE</scope>
    <source>
        <strain evidence="2">Expedition CK06-06</strain>
    </source>
</reference>
<gene>
    <name evidence="2" type="ORF">S01H1_28649</name>
</gene>
<organism evidence="2">
    <name type="scientific">marine sediment metagenome</name>
    <dbReference type="NCBI Taxonomy" id="412755"/>
    <lineage>
        <taxon>unclassified sequences</taxon>
        <taxon>metagenomes</taxon>
        <taxon>ecological metagenomes</taxon>
    </lineage>
</organism>
<feature type="region of interest" description="Disordered" evidence="1">
    <location>
        <begin position="1"/>
        <end position="31"/>
    </location>
</feature>
<accession>X0UC49</accession>
<evidence type="ECO:0000256" key="1">
    <source>
        <dbReference type="SAM" id="MobiDB-lite"/>
    </source>
</evidence>
<proteinExistence type="predicted"/>
<comment type="caution">
    <text evidence="2">The sequence shown here is derived from an EMBL/GenBank/DDBJ whole genome shotgun (WGS) entry which is preliminary data.</text>
</comment>
<name>X0UC49_9ZZZZ</name>
<protein>
    <submittedName>
        <fullName evidence="2">Uncharacterized protein</fullName>
    </submittedName>
</protein>
<evidence type="ECO:0000313" key="2">
    <source>
        <dbReference type="EMBL" id="GAF86035.1"/>
    </source>
</evidence>
<dbReference type="AlphaFoldDB" id="X0UC49"/>